<comment type="similarity">
    <text evidence="2">Belongs to the ROK (NagC/XylR) family.</text>
</comment>
<dbReference type="InterPro" id="IPR000600">
    <property type="entry name" value="ROK"/>
</dbReference>
<dbReference type="Proteomes" id="UP000429958">
    <property type="component" value="Unassembled WGS sequence"/>
</dbReference>
<name>A0A7X2TC92_9CLOT</name>
<dbReference type="SUPFAM" id="SSF53067">
    <property type="entry name" value="Actin-like ATPase domain"/>
    <property type="match status" value="1"/>
</dbReference>
<comment type="function">
    <text evidence="1">Transcriptional repressor of xylose-utilizing enzymes.</text>
</comment>
<evidence type="ECO:0000256" key="2">
    <source>
        <dbReference type="ARBA" id="ARBA00006479"/>
    </source>
</evidence>
<dbReference type="EMBL" id="VUMD01000005">
    <property type="protein sequence ID" value="MSS36310.1"/>
    <property type="molecule type" value="Genomic_DNA"/>
</dbReference>
<reference evidence="4 5" key="1">
    <citation type="submission" date="2019-08" db="EMBL/GenBank/DDBJ databases">
        <title>In-depth cultivation of the pig gut microbiome towards novel bacterial diversity and tailored functional studies.</title>
        <authorList>
            <person name="Wylensek D."/>
            <person name="Hitch T.C.A."/>
            <person name="Clavel T."/>
        </authorList>
    </citation>
    <scope>NUCLEOTIDE SEQUENCE [LARGE SCALE GENOMIC DNA]</scope>
    <source>
        <strain evidence="4 5">WCA-389-WT-23D1</strain>
    </source>
</reference>
<gene>
    <name evidence="4" type="ORF">FYJ39_06945</name>
</gene>
<keyword evidence="3" id="KW-0859">Xylose metabolism</keyword>
<protein>
    <submittedName>
        <fullName evidence="4">ROK family protein</fullName>
    </submittedName>
</protein>
<dbReference type="InterPro" id="IPR043129">
    <property type="entry name" value="ATPase_NBD"/>
</dbReference>
<proteinExistence type="inferred from homology"/>
<sequence length="401" mass="45271">MKQTKKQLLLYSTILHKIYTKHTISRIDIAKETGITPSTVSLITAEMLSEKLIQEAGTKISLQDKAGRKKILLSVCPSHSYYIGAEISEKFCSFVLTDNAGNVIQKDHIFYDAPSQMSTAFFIEHLLSFMKQLNYKVSAVGIAIPGHYSESKKGRILTNNPYWENFDLDEISARLPVPAYYSNNVHCMARAEALFYSSPADSDKNFIFFHVGRGIHCTHMYRNELYGNHNIKIGEVGHITVHPDGELCECGRRGCLQTYASEAWLIKKARFLYQTSPSTYLRHLVSHSGDINLSIIMNAYHLGDTSIIKLVDLAIKGIGMTITNLNMLMDASRVFIHGEIFNDSRIVSLLKKQLSYEPNLFMQPCHQQLIVKPYSPYTGAIGAAAFCVYRHLIVTCSHRLF</sequence>
<evidence type="ECO:0000313" key="4">
    <source>
        <dbReference type="EMBL" id="MSS36310.1"/>
    </source>
</evidence>
<organism evidence="4 5">
    <name type="scientific">Clostridium porci</name>
    <dbReference type="NCBI Taxonomy" id="2605778"/>
    <lineage>
        <taxon>Bacteria</taxon>
        <taxon>Bacillati</taxon>
        <taxon>Bacillota</taxon>
        <taxon>Clostridia</taxon>
        <taxon>Eubacteriales</taxon>
        <taxon>Clostridiaceae</taxon>
        <taxon>Clostridium</taxon>
    </lineage>
</organism>
<evidence type="ECO:0000313" key="5">
    <source>
        <dbReference type="Proteomes" id="UP000429958"/>
    </source>
</evidence>
<dbReference type="SUPFAM" id="SSF46785">
    <property type="entry name" value="Winged helix' DNA-binding domain"/>
    <property type="match status" value="1"/>
</dbReference>
<evidence type="ECO:0000256" key="1">
    <source>
        <dbReference type="ARBA" id="ARBA00002486"/>
    </source>
</evidence>
<accession>A0A7X2TC92</accession>
<keyword evidence="3" id="KW-0119">Carbohydrate metabolism</keyword>
<dbReference type="PANTHER" id="PTHR18964">
    <property type="entry name" value="ROK (REPRESSOR, ORF, KINASE) FAMILY"/>
    <property type="match status" value="1"/>
</dbReference>
<dbReference type="Gene3D" id="3.30.420.40">
    <property type="match status" value="2"/>
</dbReference>
<evidence type="ECO:0000256" key="3">
    <source>
        <dbReference type="ARBA" id="ARBA00022629"/>
    </source>
</evidence>
<dbReference type="Gene3D" id="1.10.10.10">
    <property type="entry name" value="Winged helix-like DNA-binding domain superfamily/Winged helix DNA-binding domain"/>
    <property type="match status" value="1"/>
</dbReference>
<dbReference type="InterPro" id="IPR036388">
    <property type="entry name" value="WH-like_DNA-bd_sf"/>
</dbReference>
<dbReference type="InterPro" id="IPR036390">
    <property type="entry name" value="WH_DNA-bd_sf"/>
</dbReference>
<comment type="caution">
    <text evidence="4">The sequence shown here is derived from an EMBL/GenBank/DDBJ whole genome shotgun (WGS) entry which is preliminary data.</text>
</comment>
<dbReference type="AlphaFoldDB" id="A0A7X2TC92"/>
<dbReference type="GO" id="GO:0042732">
    <property type="term" value="P:D-xylose metabolic process"/>
    <property type="evidence" value="ECO:0007669"/>
    <property type="project" value="UniProtKB-KW"/>
</dbReference>
<dbReference type="PANTHER" id="PTHR18964:SF149">
    <property type="entry name" value="BIFUNCTIONAL UDP-N-ACETYLGLUCOSAMINE 2-EPIMERASE_N-ACETYLMANNOSAMINE KINASE"/>
    <property type="match status" value="1"/>
</dbReference>
<keyword evidence="5" id="KW-1185">Reference proteome</keyword>
<dbReference type="Pfam" id="PF00480">
    <property type="entry name" value="ROK"/>
    <property type="match status" value="1"/>
</dbReference>